<dbReference type="Proteomes" id="UP000887575">
    <property type="component" value="Unassembled WGS sequence"/>
</dbReference>
<feature type="region of interest" description="Disordered" evidence="1">
    <location>
        <begin position="38"/>
        <end position="62"/>
    </location>
</feature>
<evidence type="ECO:0000313" key="3">
    <source>
        <dbReference type="WBParaSite" id="MBELARI_LOCUS10397"/>
    </source>
</evidence>
<keyword evidence="2" id="KW-1185">Reference proteome</keyword>
<sequence length="113" mass="12971">MGESLGVAAVTRQSAWWRASLLMPAEMQVELESECTRESYRQTRGGLENDSVEDDDREKKMKRLSVVRRREEENEHKMEKSKRWRKACKVASTASVRHPLSRLDSAPNPAAIL</sequence>
<protein>
    <submittedName>
        <fullName evidence="3">Uncharacterized protein</fullName>
    </submittedName>
</protein>
<evidence type="ECO:0000313" key="2">
    <source>
        <dbReference type="Proteomes" id="UP000887575"/>
    </source>
</evidence>
<accession>A0AAF3E907</accession>
<organism evidence="2 3">
    <name type="scientific">Mesorhabditis belari</name>
    <dbReference type="NCBI Taxonomy" id="2138241"/>
    <lineage>
        <taxon>Eukaryota</taxon>
        <taxon>Metazoa</taxon>
        <taxon>Ecdysozoa</taxon>
        <taxon>Nematoda</taxon>
        <taxon>Chromadorea</taxon>
        <taxon>Rhabditida</taxon>
        <taxon>Rhabditina</taxon>
        <taxon>Rhabditomorpha</taxon>
        <taxon>Rhabditoidea</taxon>
        <taxon>Rhabditidae</taxon>
        <taxon>Mesorhabditinae</taxon>
        <taxon>Mesorhabditis</taxon>
    </lineage>
</organism>
<reference evidence="3" key="1">
    <citation type="submission" date="2024-02" db="UniProtKB">
        <authorList>
            <consortium name="WormBaseParasite"/>
        </authorList>
    </citation>
    <scope>IDENTIFICATION</scope>
</reference>
<dbReference type="WBParaSite" id="MBELARI_LOCUS10397">
    <property type="protein sequence ID" value="MBELARI_LOCUS10397"/>
    <property type="gene ID" value="MBELARI_LOCUS10397"/>
</dbReference>
<evidence type="ECO:0000256" key="1">
    <source>
        <dbReference type="SAM" id="MobiDB-lite"/>
    </source>
</evidence>
<feature type="region of interest" description="Disordered" evidence="1">
    <location>
        <begin position="92"/>
        <end position="113"/>
    </location>
</feature>
<dbReference type="AlphaFoldDB" id="A0AAF3E907"/>
<name>A0AAF3E907_9BILA</name>
<proteinExistence type="predicted"/>